<gene>
    <name evidence="2" type="ORF">N7482_000658</name>
</gene>
<dbReference type="GeneID" id="81421959"/>
<feature type="compositionally biased region" description="Polar residues" evidence="1">
    <location>
        <begin position="431"/>
        <end position="444"/>
    </location>
</feature>
<reference evidence="2" key="2">
    <citation type="journal article" date="2023" name="IMA Fungus">
        <title>Comparative genomic study of the Penicillium genus elucidates a diverse pangenome and 15 lateral gene transfer events.</title>
        <authorList>
            <person name="Petersen C."/>
            <person name="Sorensen T."/>
            <person name="Nielsen M.R."/>
            <person name="Sondergaard T.E."/>
            <person name="Sorensen J.L."/>
            <person name="Fitzpatrick D.A."/>
            <person name="Frisvad J.C."/>
            <person name="Nielsen K.L."/>
        </authorList>
    </citation>
    <scope>NUCLEOTIDE SEQUENCE</scope>
    <source>
        <strain evidence="2">IBT 26290</strain>
    </source>
</reference>
<accession>A0A9W9IFS4</accession>
<evidence type="ECO:0000313" key="3">
    <source>
        <dbReference type="Proteomes" id="UP001149163"/>
    </source>
</evidence>
<feature type="region of interest" description="Disordered" evidence="1">
    <location>
        <begin position="313"/>
        <end position="371"/>
    </location>
</feature>
<dbReference type="Proteomes" id="UP001149163">
    <property type="component" value="Unassembled WGS sequence"/>
</dbReference>
<dbReference type="EMBL" id="JAPQKN010000001">
    <property type="protein sequence ID" value="KAJ5174781.1"/>
    <property type="molecule type" value="Genomic_DNA"/>
</dbReference>
<organism evidence="2 3">
    <name type="scientific">Penicillium canariense</name>
    <dbReference type="NCBI Taxonomy" id="189055"/>
    <lineage>
        <taxon>Eukaryota</taxon>
        <taxon>Fungi</taxon>
        <taxon>Dikarya</taxon>
        <taxon>Ascomycota</taxon>
        <taxon>Pezizomycotina</taxon>
        <taxon>Eurotiomycetes</taxon>
        <taxon>Eurotiomycetidae</taxon>
        <taxon>Eurotiales</taxon>
        <taxon>Aspergillaceae</taxon>
        <taxon>Penicillium</taxon>
    </lineage>
</organism>
<proteinExistence type="predicted"/>
<dbReference type="RefSeq" id="XP_056546389.1">
    <property type="nucleotide sequence ID" value="XM_056682783.1"/>
</dbReference>
<evidence type="ECO:0000313" key="2">
    <source>
        <dbReference type="EMBL" id="KAJ5174781.1"/>
    </source>
</evidence>
<evidence type="ECO:0000256" key="1">
    <source>
        <dbReference type="SAM" id="MobiDB-lite"/>
    </source>
</evidence>
<keyword evidence="3" id="KW-1185">Reference proteome</keyword>
<protein>
    <submittedName>
        <fullName evidence="2">Uncharacterized protein</fullName>
    </submittedName>
</protein>
<dbReference type="AlphaFoldDB" id="A0A9W9IFS4"/>
<dbReference type="OrthoDB" id="3533623at2759"/>
<sequence length="444" mass="49473">MSPPPQSLRSPDGVSLTWIFDHCLRYPGSYEIPLRDMYALNCHPTKSYLPGSSSPETAFSSRNSTSTRSSASSQESSLDAAADFRSQLIHQISRMPSQPCSLPPSFLTSFLRRCFPRELEQVDFPQGLTALDYAKDLETRWKKEMSLALQRLNIGREDAKNPSHSELALKYPGVMAWLESVNGKARTLEALYTQVYIGLRRWMIVNEVLLEPHNKPNHIAMLNTLYPPISPGAATPPPQLTYQILKMHREAYFKIINNASTRGTDAVYKIIHQGEPEEAQSVWPLVHEALENYLNLVNEVIDECVLVNEPAHLDGPGSPYRSKSRKVDSGCSFGSSGTGTNVNAEGVMEKPLPQFPIPKDKESSSKGSVLERLSREIRSLGPAAKLRNLRKMKSTTALARPGSQHSSIQSSSIFDISEAKRERLIRDAYSRKNSQSQVSTTDGQ</sequence>
<name>A0A9W9IFS4_9EURO</name>
<feature type="region of interest" description="Disordered" evidence="1">
    <location>
        <begin position="50"/>
        <end position="77"/>
    </location>
</feature>
<reference evidence="2" key="1">
    <citation type="submission" date="2022-11" db="EMBL/GenBank/DDBJ databases">
        <authorList>
            <person name="Petersen C."/>
        </authorList>
    </citation>
    <scope>NUCLEOTIDE SEQUENCE</scope>
    <source>
        <strain evidence="2">IBT 26290</strain>
    </source>
</reference>
<feature type="region of interest" description="Disordered" evidence="1">
    <location>
        <begin position="395"/>
        <end position="414"/>
    </location>
</feature>
<feature type="compositionally biased region" description="Low complexity" evidence="1">
    <location>
        <begin position="329"/>
        <end position="340"/>
    </location>
</feature>
<feature type="compositionally biased region" description="Low complexity" evidence="1">
    <location>
        <begin position="57"/>
        <end position="77"/>
    </location>
</feature>
<feature type="compositionally biased region" description="Low complexity" evidence="1">
    <location>
        <begin position="403"/>
        <end position="414"/>
    </location>
</feature>
<feature type="region of interest" description="Disordered" evidence="1">
    <location>
        <begin position="425"/>
        <end position="444"/>
    </location>
</feature>
<comment type="caution">
    <text evidence="2">The sequence shown here is derived from an EMBL/GenBank/DDBJ whole genome shotgun (WGS) entry which is preliminary data.</text>
</comment>